<dbReference type="SMART" id="SM00445">
    <property type="entry name" value="LINK"/>
    <property type="match status" value="2"/>
</dbReference>
<feature type="compositionally biased region" description="Basic and acidic residues" evidence="25">
    <location>
        <begin position="1817"/>
        <end position="1829"/>
    </location>
</feature>
<evidence type="ECO:0000259" key="30">
    <source>
        <dbReference type="PROSITE" id="PS50923"/>
    </source>
</evidence>
<dbReference type="Gene3D" id="2.10.70.10">
    <property type="entry name" value="Complement Module, domain 1"/>
    <property type="match status" value="1"/>
</dbReference>
<keyword evidence="16" id="KW-0393">Immunoglobulin domain</keyword>
<feature type="compositionally biased region" description="Polar residues" evidence="25">
    <location>
        <begin position="1724"/>
        <end position="1746"/>
    </location>
</feature>
<dbReference type="SMART" id="SM00179">
    <property type="entry name" value="EGF_CA"/>
    <property type="match status" value="1"/>
</dbReference>
<evidence type="ECO:0000256" key="3">
    <source>
        <dbReference type="ARBA" id="ARBA00022525"/>
    </source>
</evidence>
<dbReference type="InterPro" id="IPR007110">
    <property type="entry name" value="Ig-like_dom"/>
</dbReference>
<dbReference type="PROSITE" id="PS01187">
    <property type="entry name" value="EGF_CA"/>
    <property type="match status" value="1"/>
</dbReference>
<dbReference type="GO" id="GO:0010001">
    <property type="term" value="P:glial cell differentiation"/>
    <property type="evidence" value="ECO:0007669"/>
    <property type="project" value="TreeGrafter"/>
</dbReference>
<dbReference type="InterPro" id="IPR000436">
    <property type="entry name" value="Sushi_SCR_CCP_dom"/>
</dbReference>
<dbReference type="CDD" id="cd03517">
    <property type="entry name" value="Link_domain_CSPGs_modules_1_3"/>
    <property type="match status" value="1"/>
</dbReference>
<evidence type="ECO:0000256" key="20">
    <source>
        <dbReference type="ARBA" id="ARBA00044263"/>
    </source>
</evidence>
<dbReference type="SUPFAM" id="SSF56436">
    <property type="entry name" value="C-type lectin-like"/>
    <property type="match status" value="3"/>
</dbReference>
<feature type="domain" description="C-type lectin" evidence="28">
    <location>
        <begin position="2824"/>
        <end position="2938"/>
    </location>
</feature>
<feature type="disulfide bond" evidence="22">
    <location>
        <begin position="2801"/>
        <end position="2810"/>
    </location>
</feature>
<gene>
    <name evidence="32" type="ORF">KOW79_018110</name>
</gene>
<feature type="region of interest" description="Disordered" evidence="25">
    <location>
        <begin position="1856"/>
        <end position="1914"/>
    </location>
</feature>
<dbReference type="Proteomes" id="UP000824219">
    <property type="component" value="Linkage Group LG22"/>
</dbReference>
<feature type="region of interest" description="Disordered" evidence="25">
    <location>
        <begin position="1724"/>
        <end position="1765"/>
    </location>
</feature>
<dbReference type="GO" id="GO:0005509">
    <property type="term" value="F:calcium ion binding"/>
    <property type="evidence" value="ECO:0007669"/>
    <property type="project" value="InterPro"/>
</dbReference>
<dbReference type="InterPro" id="IPR016186">
    <property type="entry name" value="C-type_lectin-like/link_sf"/>
</dbReference>
<dbReference type="PROSITE" id="PS00010">
    <property type="entry name" value="ASX_HYDROXYL"/>
    <property type="match status" value="1"/>
</dbReference>
<dbReference type="CDD" id="cd03520">
    <property type="entry name" value="Link_domain_CSPGs_modules_2_4"/>
    <property type="match status" value="1"/>
</dbReference>
<feature type="compositionally biased region" description="Polar residues" evidence="25">
    <location>
        <begin position="1568"/>
        <end position="1583"/>
    </location>
</feature>
<evidence type="ECO:0000256" key="10">
    <source>
        <dbReference type="ARBA" id="ARBA00022837"/>
    </source>
</evidence>
<feature type="region of interest" description="Disordered" evidence="25">
    <location>
        <begin position="2174"/>
        <end position="2204"/>
    </location>
</feature>
<dbReference type="PROSITE" id="PS01241">
    <property type="entry name" value="LINK_1"/>
    <property type="match status" value="1"/>
</dbReference>
<keyword evidence="7 26" id="KW-0732">Signal</keyword>
<dbReference type="Pfam" id="PF00008">
    <property type="entry name" value="EGF"/>
    <property type="match status" value="1"/>
</dbReference>
<dbReference type="GO" id="GO:0045202">
    <property type="term" value="C:synapse"/>
    <property type="evidence" value="ECO:0007669"/>
    <property type="project" value="TreeGrafter"/>
</dbReference>
<evidence type="ECO:0000256" key="4">
    <source>
        <dbReference type="ARBA" id="ARBA00022530"/>
    </source>
</evidence>
<dbReference type="GO" id="GO:0001750">
    <property type="term" value="C:photoreceptor outer segment"/>
    <property type="evidence" value="ECO:0007669"/>
    <property type="project" value="UniProtKB-SubCell"/>
</dbReference>
<feature type="region of interest" description="Disordered" evidence="25">
    <location>
        <begin position="3023"/>
        <end position="3049"/>
    </location>
</feature>
<sequence length="3049" mass="329967">MLLNLKHILWLFCMCHTSLELVSGSIAAMQPVSGSLSGKVVLPCHFSTLPTTTPINATTPGTDHLRIKWTKMEGDTESIVIVAQNGVIKIGQGFKNRVSVPSHPEDIGDASLTVVKLRASDAGTYRCEVMYGIEDTQDMVNLDVSGVVFHYRPRTSRYTLSYDKAVETCRSVGATIATAEQLKAAYEDGFDQCDAGWIADQTVRYPITNPRHGCSGNLPGKPGVRSYGLRMPSETYDVYCYADKLDGDVFFAPTTKKMTFEEAKSECENRNAVLASPGQLHSAWRKGLDRCDYGWLSDGSARYPVAIPRTQCGGGLLGVRTMYRYRNQTGFPDPKMELGAYCYIGYDFLNIQTTWVDVTVEGVTTSPSIASSTTAQTALSESSLEPIYSQTTTDDSEDQVLIDSPFMFSTSMAPSSSSDSPSSQHVTAIAEDLGVDDSVTALTDVRNVSETQDYGVHLVSTTAGPDLLETPSDKSEDKNGIDLGTIPPDVLISAPSSTEPMFALGKTEESILEKDQTNITSDLMHTSPDLTVEPTELISTFVEVSQSSTTKDDTILPNITAVHLTTVTDISPTEEIQSTVFDDYESRDKDTVIGVMAGPPTPQMITEVSDITDGLSAVPVTTDATVTFTTDTAQPNTTHSDDTTSASSIETEITTPVLAEKSDSTISTVEESVSCTSEVLDEDATKDIPTVTPSLEKSTKKCKDISSVQVIIINVDEQNETALLDSLIPQLSVIPKVPNKPIPSPVDGEPIWTREQSTFDLSSPAATSTPTLSFINGKQEVTIEPASDAEKEARGDVFESVSSTVQNLTETEEKIETSSSFEYTLKDFSSILEPEHVYDQEPIIVESTPPSSLVTDLEDETVIEERVILPGTPSDTTDQRSFSPKPYQPSLFPTKATISDVAPSKPIETIDFLTTEDGSGQKMTTIQAVQVTQKSTTLQATEGDKLDHTMDASEKKPLLPSHTDTTDITTNYWTTESGMKEYASTTETPMSATLQTDSMSTSDTIQKEAISQSTIMITSSPDIEISTTIKSLFIAEEEGSGDETRDFIFTKPTLQGTVTLSPTRETLVNQTEETILSKPSEVNIPDSSEKIFSTQEEEHLDEVSAVSTVEKTSTDVPSGTHSETLPFSEADGSGDQLPVISTTKFSTVFSPHTTTLSEQSITTTAVYTVQGGDETESVKIISEEMEASQASVSSSYVTVETTEPVQLSNISEVIQEPFTATVQGVISEEGSGDQRPDSPAGEIIATTVPSKSSEVPVTDASEMVFSTDSSEKKITDKLTVESISQGLPSTKSESLLLFPDTEGSGNQITDAFTTTTTSPDRDHFMSTIPVWDGTLLPHSEDALLEKTSESPATAFSTTNTVPSTHEVTSEQESTTMITSPVSTLIPAFSLSDGTTVQVETDHTEEAETKKPSSTIKSDDITSILLHSAPEDDFSGDNILDQLSTTSFMPIHTTVTDDQDMTTRQMTQSETKESISATTTRTFTVDHTQSIAIEPSSTKMQTTPETTDTSGTSHYKTESHLDTGYEETSNTVLKESLITSDPTKEILQSEGSGEESGEFEDGSSGDFSNTIVESTPPSQAPSTKDILTTKSEAFVGTELPVHPTFMEVSSDFAHTTGTILTFTEGSGDQNEDILNTVTLPTSSSTTQISHLESVPNATHLTPTAIDMETDQKTSKLEGSADSMPETTEPSEEYSVRTDEAEISYAKSTLDYSNVEMTTLPTKLTSEFSSQIPSQTEIMSSSLESGSGDTEDTAAESEGADDDGSGDLVSSLVESFPPSVTPTMEQVTTTSFAGIECEGTVGYQGPEKTTTEVNTEFSVKTDEAETSEHKTTPGQLSFDTSTQNVLFKSESTSAMPSIIHKETTAVSSDAGSGDMEDTTSEGTEDEGTEDDSSGALVESAVPSQAPSTDITTEKSKESIHIDIKDLPWVVPASSFTDSAALTSEDSLVKQSTVTTVPMMSGTDSNYLTSKHVDIDSDTDTATTPVFSVIYQHSTDKEVTTVVPSSSEIKSSKITTRLHDTKSITSPVIIFTEELKDEDELFSTVTDSMKDHSTKTQFITKDDMIIDADTISGLEPSSPFDSTINTEEAAGITAVTMTPQSSSILTEEPEGSGTDSSVLPSSDTPRPTQSTLEGPTAKGIDVSHSIKAEETETKPTLSVDIRDEIFTAQTVAPSKMTPYLSTSTDSTQTTGHSTHSTTHYSTGKSYPSQTTLQITTNHPTITNTDSVYITSQHSHIITKPSHATTTQPKTILPVTTTQAMPKTPNFVFTDNFSGDSVLVEGSGMQTSIPDVTTSTDTSSTTTLTADTDSALYGTGSATSGYNTDKTTDSKQSEFNLVTQESGAEEGSGLISELTISSGSDIIESTTAVVSTVVTYDMTQSTVYSEPRSALPYDDEPVTGTLSVMEGSGIESDTSVGTTTKSDTTVQPTTKYEVPEIMQSVEGTDKTTTDTELKSTEMPLFDSVRENTSSPLLSEAEETTAIPIHMSTDHSDFSTTHSDALVSLFKETESTTYTSPVLTTSRFHPEGLFETTLTAQPTEHISAEDLSTAATIIPTDSDAETSLVESKPDWIDSETSVPESETPLESTPVYESKTSVDSTEWSSISDKNPLERLFTVSPKEHFSHEEVTTVIPSSDETSPALPMLQSFDSVSEEKLSVEQETVGKIEETVSAVLESTDYTTPSADGVQIHSVTTASPSDISDDTVLVEGSAPDPETLNGTQRPTLNEDLGHTVVGETYDISGFHSCSENGCMNGGSCLKRGNVQICSCLPGYTGDSCEIDIDECQSNPCLNGGTCVDGISTFTCSCLPSYRGALCEEDTEICSNGWHKFQGHCYRYFPYRRTWDVAERECRLLGGHLTSILSHEEQQYINRLGHDYQWIGLNDKMFETDFRWTDGHTLQYENWRPNQPDSFFSSGEDCVVMIWHEDGQWNDVPCNYHLTFTCKKGTVSCSQPPVVPNARTFGQMRPNYEINSLVRYQCMDGFIQRHLPTIRCRGDGSWDRPKISCMNPSNFQRRYSQRYQPIRIYSSHRKRSAEEPASSPQKHHHHAFKNNRTK</sequence>
<feature type="region of interest" description="Disordered" evidence="25">
    <location>
        <begin position="2565"/>
        <end position="2589"/>
    </location>
</feature>
<evidence type="ECO:0000259" key="27">
    <source>
        <dbReference type="PROSITE" id="PS50026"/>
    </source>
</evidence>
<dbReference type="SUPFAM" id="SSF48726">
    <property type="entry name" value="Immunoglobulin"/>
    <property type="match status" value="1"/>
</dbReference>
<dbReference type="GO" id="GO:0060218">
    <property type="term" value="P:hematopoietic stem cell differentiation"/>
    <property type="evidence" value="ECO:0007669"/>
    <property type="project" value="UniProtKB-ARBA"/>
</dbReference>
<evidence type="ECO:0000256" key="15">
    <source>
        <dbReference type="ARBA" id="ARBA00023290"/>
    </source>
</evidence>
<dbReference type="SMART" id="SM00409">
    <property type="entry name" value="IG"/>
    <property type="match status" value="1"/>
</dbReference>
<dbReference type="InterPro" id="IPR050691">
    <property type="entry name" value="Hyaluronan_bind_Proteoglycan"/>
</dbReference>
<dbReference type="PANTHER" id="PTHR22804">
    <property type="entry name" value="AGGRECAN/VERSICAN PROTEOGLYCAN"/>
    <property type="match status" value="1"/>
</dbReference>
<evidence type="ECO:0000256" key="16">
    <source>
        <dbReference type="ARBA" id="ARBA00023319"/>
    </source>
</evidence>
<feature type="region of interest" description="Disordered" evidence="25">
    <location>
        <begin position="2096"/>
        <end position="2152"/>
    </location>
</feature>
<dbReference type="PROSITE" id="PS50923">
    <property type="entry name" value="SUSHI"/>
    <property type="match status" value="1"/>
</dbReference>
<dbReference type="InterPro" id="IPR001881">
    <property type="entry name" value="EGF-like_Ca-bd_dom"/>
</dbReference>
<feature type="compositionally biased region" description="Acidic residues" evidence="25">
    <location>
        <begin position="1872"/>
        <end position="1890"/>
    </location>
</feature>
<feature type="disulfide bond" evidence="22">
    <location>
        <begin position="2763"/>
        <end position="2772"/>
    </location>
</feature>
<dbReference type="InterPro" id="IPR003599">
    <property type="entry name" value="Ig_sub"/>
</dbReference>
<dbReference type="InterPro" id="IPR013106">
    <property type="entry name" value="Ig_V-set"/>
</dbReference>
<comment type="function">
    <text evidence="17">May play a role in intercellular signaling and in connecting cells with the extracellular matrix. May take part in the regulation of cell motility, growth and differentiation. Binds hyaluronic acid.</text>
</comment>
<evidence type="ECO:0000256" key="8">
    <source>
        <dbReference type="ARBA" id="ARBA00022734"/>
    </source>
</evidence>
<dbReference type="GO" id="GO:0005615">
    <property type="term" value="C:extracellular space"/>
    <property type="evidence" value="ECO:0007669"/>
    <property type="project" value="TreeGrafter"/>
</dbReference>
<dbReference type="CDD" id="cd00033">
    <property type="entry name" value="CCP"/>
    <property type="match status" value="1"/>
</dbReference>
<dbReference type="GO" id="GO:0072534">
    <property type="term" value="C:perineuronal net"/>
    <property type="evidence" value="ECO:0007669"/>
    <property type="project" value="TreeGrafter"/>
</dbReference>
<evidence type="ECO:0000256" key="22">
    <source>
        <dbReference type="PROSITE-ProRule" id="PRU00076"/>
    </source>
</evidence>
<dbReference type="PANTHER" id="PTHR22804:SF6">
    <property type="entry name" value="VERSICAN CORE PROTEIN"/>
    <property type="match status" value="1"/>
</dbReference>
<dbReference type="Gene3D" id="2.60.40.10">
    <property type="entry name" value="Immunoglobulins"/>
    <property type="match status" value="1"/>
</dbReference>
<dbReference type="FunFam" id="3.10.100.10:FF:000002">
    <property type="entry name" value="Hyaluronan proteoglycan link protein 1"/>
    <property type="match status" value="1"/>
</dbReference>
<dbReference type="PRINTS" id="PR01265">
    <property type="entry name" value="LINKMODULE"/>
</dbReference>
<reference evidence="32 33" key="1">
    <citation type="submission" date="2021-06" db="EMBL/GenBank/DDBJ databases">
        <title>Chromosome-level genome assembly of the red-tail catfish (Hemibagrus wyckioides).</title>
        <authorList>
            <person name="Shao F."/>
        </authorList>
    </citation>
    <scope>NUCLEOTIDE SEQUENCE [LARGE SCALE GENOMIC DNA]</scope>
    <source>
        <strain evidence="32">EC202008001</strain>
        <tissue evidence="32">Blood</tissue>
    </source>
</reference>
<dbReference type="Pfam" id="PF00084">
    <property type="entry name" value="Sushi"/>
    <property type="match status" value="1"/>
</dbReference>
<dbReference type="CDD" id="cd00053">
    <property type="entry name" value="EGF"/>
    <property type="match status" value="1"/>
</dbReference>
<evidence type="ECO:0000256" key="1">
    <source>
        <dbReference type="ARBA" id="ARBA00004504"/>
    </source>
</evidence>
<feature type="compositionally biased region" description="Acidic residues" evidence="25">
    <location>
        <begin position="1551"/>
        <end position="1562"/>
    </location>
</feature>
<dbReference type="SMART" id="SM00034">
    <property type="entry name" value="CLECT"/>
    <property type="match status" value="1"/>
</dbReference>
<feature type="compositionally biased region" description="Low complexity" evidence="25">
    <location>
        <begin position="2408"/>
        <end position="2422"/>
    </location>
</feature>
<feature type="region of interest" description="Disordered" evidence="25">
    <location>
        <begin position="1669"/>
        <end position="1696"/>
    </location>
</feature>
<evidence type="ECO:0000256" key="19">
    <source>
        <dbReference type="ARBA" id="ARBA00044230"/>
    </source>
</evidence>
<dbReference type="Pfam" id="PF07686">
    <property type="entry name" value="V-set"/>
    <property type="match status" value="1"/>
</dbReference>
<dbReference type="InterPro" id="IPR000152">
    <property type="entry name" value="EGF-type_Asp/Asn_hydroxyl_site"/>
</dbReference>
<evidence type="ECO:0000259" key="29">
    <source>
        <dbReference type="PROSITE" id="PS50835"/>
    </source>
</evidence>
<evidence type="ECO:0000256" key="12">
    <source>
        <dbReference type="ARBA" id="ARBA00023157"/>
    </source>
</evidence>
<feature type="domain" description="EGF-like" evidence="27">
    <location>
        <begin position="2737"/>
        <end position="2773"/>
    </location>
</feature>
<protein>
    <recommendedName>
        <fullName evidence="18">Versican core protein</fullName>
    </recommendedName>
    <alternativeName>
        <fullName evidence="19">Chondroitin sulfate proteoglycan core protein 2</fullName>
    </alternativeName>
    <alternativeName>
        <fullName evidence="20">Large fibroblast proteoglycan</fullName>
    </alternativeName>
    <alternativeName>
        <fullName evidence="21">PG-M</fullName>
    </alternativeName>
</protein>
<keyword evidence="9" id="KW-0677">Repeat</keyword>
<keyword evidence="12 22" id="KW-1015">Disulfide bond</keyword>
<dbReference type="PROSITE" id="PS50041">
    <property type="entry name" value="C_TYPE_LECTIN_2"/>
    <property type="match status" value="1"/>
</dbReference>
<evidence type="ECO:0000256" key="7">
    <source>
        <dbReference type="ARBA" id="ARBA00022729"/>
    </source>
</evidence>
<dbReference type="PROSITE" id="PS00615">
    <property type="entry name" value="C_TYPE_LECTIN_1"/>
    <property type="match status" value="1"/>
</dbReference>
<feature type="compositionally biased region" description="Basic and acidic residues" evidence="25">
    <location>
        <begin position="2141"/>
        <end position="2150"/>
    </location>
</feature>
<feature type="compositionally biased region" description="Low complexity" evidence="25">
    <location>
        <begin position="1501"/>
        <end position="1511"/>
    </location>
</feature>
<dbReference type="PROSITE" id="PS50026">
    <property type="entry name" value="EGF_3"/>
    <property type="match status" value="2"/>
</dbReference>
<feature type="domain" description="Link" evidence="31">
    <location>
        <begin position="147"/>
        <end position="242"/>
    </location>
</feature>
<feature type="region of interest" description="Disordered" evidence="25">
    <location>
        <begin position="1095"/>
        <end position="1134"/>
    </location>
</feature>
<organism evidence="32 33">
    <name type="scientific">Hemibagrus wyckioides</name>
    <dbReference type="NCBI Taxonomy" id="337641"/>
    <lineage>
        <taxon>Eukaryota</taxon>
        <taxon>Metazoa</taxon>
        <taxon>Chordata</taxon>
        <taxon>Craniata</taxon>
        <taxon>Vertebrata</taxon>
        <taxon>Euteleostomi</taxon>
        <taxon>Actinopterygii</taxon>
        <taxon>Neopterygii</taxon>
        <taxon>Teleostei</taxon>
        <taxon>Ostariophysi</taxon>
        <taxon>Siluriformes</taxon>
        <taxon>Bagridae</taxon>
        <taxon>Hemibagrus</taxon>
    </lineage>
</organism>
<feature type="domain" description="EGF-like" evidence="27">
    <location>
        <begin position="2775"/>
        <end position="2811"/>
    </location>
</feature>
<keyword evidence="14" id="KW-0966">Cell projection</keyword>
<evidence type="ECO:0000256" key="26">
    <source>
        <dbReference type="SAM" id="SignalP"/>
    </source>
</evidence>
<keyword evidence="8" id="KW-0430">Lectin</keyword>
<dbReference type="Gene3D" id="3.10.100.10">
    <property type="entry name" value="Mannose-Binding Protein A, subunit A"/>
    <property type="match status" value="3"/>
</dbReference>
<feature type="disulfide bond" evidence="23">
    <location>
        <begin position="2944"/>
        <end position="2987"/>
    </location>
</feature>
<dbReference type="InterPro" id="IPR016187">
    <property type="entry name" value="CTDL_fold"/>
</dbReference>
<dbReference type="SUPFAM" id="SSF57535">
    <property type="entry name" value="Complement control module/SCR domain"/>
    <property type="match status" value="1"/>
</dbReference>
<dbReference type="SMART" id="SM00032">
    <property type="entry name" value="CCP"/>
    <property type="match status" value="1"/>
</dbReference>
<dbReference type="SUPFAM" id="SSF57196">
    <property type="entry name" value="EGF/Laminin"/>
    <property type="match status" value="1"/>
</dbReference>
<keyword evidence="6 23" id="KW-0768">Sushi</keyword>
<dbReference type="Pfam" id="PF00193">
    <property type="entry name" value="Xlink"/>
    <property type="match status" value="2"/>
</dbReference>
<dbReference type="InterPro" id="IPR000538">
    <property type="entry name" value="Link_dom"/>
</dbReference>
<feature type="signal peptide" evidence="26">
    <location>
        <begin position="1"/>
        <end position="20"/>
    </location>
</feature>
<feature type="domain" description="Ig-like" evidence="29">
    <location>
        <begin position="34"/>
        <end position="145"/>
    </location>
</feature>
<feature type="compositionally biased region" description="Basic residues" evidence="25">
    <location>
        <begin position="3036"/>
        <end position="3049"/>
    </location>
</feature>
<keyword evidence="33" id="KW-1185">Reference proteome</keyword>
<keyword evidence="10" id="KW-0106">Calcium</keyword>
<keyword evidence="3" id="KW-0964">Secreted</keyword>
<dbReference type="GO" id="GO:0002052">
    <property type="term" value="P:positive regulation of neuroblast proliferation"/>
    <property type="evidence" value="ECO:0007669"/>
    <property type="project" value="TreeGrafter"/>
</dbReference>
<evidence type="ECO:0000256" key="25">
    <source>
        <dbReference type="SAM" id="MobiDB-lite"/>
    </source>
</evidence>
<feature type="compositionally biased region" description="Polar residues" evidence="25">
    <location>
        <begin position="873"/>
        <end position="882"/>
    </location>
</feature>
<dbReference type="GO" id="GO:1901222">
    <property type="term" value="P:regulation of non-canonical NF-kappaB signal transduction"/>
    <property type="evidence" value="ECO:0007669"/>
    <property type="project" value="UniProtKB-ARBA"/>
</dbReference>
<dbReference type="CDD" id="cd00054">
    <property type="entry name" value="EGF_CA"/>
    <property type="match status" value="1"/>
</dbReference>
<evidence type="ECO:0000256" key="5">
    <source>
        <dbReference type="ARBA" id="ARBA00022536"/>
    </source>
</evidence>
<dbReference type="InterPro" id="IPR013783">
    <property type="entry name" value="Ig-like_fold"/>
</dbReference>
<name>A0A9D3NA17_9TELE</name>
<comment type="caution">
    <text evidence="32">The sequence shown here is derived from an EMBL/GenBank/DDBJ whole genome shotgun (WGS) entry which is preliminary data.</text>
</comment>
<dbReference type="InterPro" id="IPR018378">
    <property type="entry name" value="C-type_lectin_CS"/>
</dbReference>
<feature type="region of interest" description="Disordered" evidence="25">
    <location>
        <begin position="1497"/>
        <end position="1583"/>
    </location>
</feature>
<dbReference type="InterPro" id="IPR018097">
    <property type="entry name" value="EGF_Ca-bd_CS"/>
</dbReference>
<proteinExistence type="predicted"/>
<feature type="compositionally biased region" description="Low complexity" evidence="25">
    <location>
        <begin position="2178"/>
        <end position="2199"/>
    </location>
</feature>
<evidence type="ECO:0000313" key="33">
    <source>
        <dbReference type="Proteomes" id="UP000824219"/>
    </source>
</evidence>
<feature type="compositionally biased region" description="Polar residues" evidence="25">
    <location>
        <begin position="2569"/>
        <end position="2581"/>
    </location>
</feature>
<feature type="region of interest" description="Disordered" evidence="25">
    <location>
        <begin position="870"/>
        <end position="891"/>
    </location>
</feature>
<dbReference type="GO" id="GO:0005540">
    <property type="term" value="F:hyaluronic acid binding"/>
    <property type="evidence" value="ECO:0007669"/>
    <property type="project" value="UniProtKB-KW"/>
</dbReference>
<dbReference type="SMART" id="SM00406">
    <property type="entry name" value="IGv"/>
    <property type="match status" value="1"/>
</dbReference>
<dbReference type="FunFam" id="2.10.25.10:FF:000472">
    <property type="entry name" value="Uncharacterized protein, isoform A"/>
    <property type="match status" value="1"/>
</dbReference>
<comment type="subcellular location">
    <subcellularLocation>
        <location evidence="1">Cell projection</location>
        <location evidence="1">Cilium</location>
        <location evidence="1">Photoreceptor outer segment</location>
    </subcellularLocation>
    <subcellularLocation>
        <location evidence="2">Secreted</location>
        <location evidence="2">Extracellular space</location>
        <location evidence="2">Extracellular matrix</location>
        <location evidence="2">Interphotoreceptor matrix</location>
    </subcellularLocation>
</comment>
<dbReference type="GO" id="GO:0033165">
    <property type="term" value="C:interphotoreceptor matrix"/>
    <property type="evidence" value="ECO:0007669"/>
    <property type="project" value="UniProtKB-SubCell"/>
</dbReference>
<evidence type="ECO:0000313" key="32">
    <source>
        <dbReference type="EMBL" id="KAG7318355.1"/>
    </source>
</evidence>
<keyword evidence="13" id="KW-0325">Glycoprotein</keyword>
<dbReference type="CDD" id="cd03588">
    <property type="entry name" value="CLECT_CSPGs"/>
    <property type="match status" value="1"/>
</dbReference>
<feature type="compositionally biased region" description="Acidic residues" evidence="25">
    <location>
        <begin position="1747"/>
        <end position="1763"/>
    </location>
</feature>
<evidence type="ECO:0000256" key="13">
    <source>
        <dbReference type="ARBA" id="ARBA00023180"/>
    </source>
</evidence>
<feature type="domain" description="Sushi" evidence="30">
    <location>
        <begin position="2942"/>
        <end position="3002"/>
    </location>
</feature>
<dbReference type="GO" id="GO:0001501">
    <property type="term" value="P:skeletal system development"/>
    <property type="evidence" value="ECO:0007669"/>
    <property type="project" value="TreeGrafter"/>
</dbReference>
<dbReference type="GO" id="GO:0030246">
    <property type="term" value="F:carbohydrate binding"/>
    <property type="evidence" value="ECO:0007669"/>
    <property type="project" value="UniProtKB-KW"/>
</dbReference>
<feature type="region of interest" description="Disordered" evidence="25">
    <location>
        <begin position="2404"/>
        <end position="2424"/>
    </location>
</feature>
<keyword evidence="5 22" id="KW-0245">EGF-like domain</keyword>
<dbReference type="PROSITE" id="PS50835">
    <property type="entry name" value="IG_LIKE"/>
    <property type="match status" value="1"/>
</dbReference>
<dbReference type="FunFam" id="3.10.100.10:FF:000003">
    <property type="entry name" value="Versican core protein"/>
    <property type="match status" value="1"/>
</dbReference>
<evidence type="ECO:0000256" key="17">
    <source>
        <dbReference type="ARBA" id="ARBA00043896"/>
    </source>
</evidence>
<feature type="disulfide bond" evidence="24">
    <location>
        <begin position="291"/>
        <end position="312"/>
    </location>
</feature>
<dbReference type="OrthoDB" id="441660at2759"/>
<dbReference type="Gene3D" id="2.10.25.10">
    <property type="entry name" value="Laminin"/>
    <property type="match status" value="2"/>
</dbReference>
<dbReference type="SMART" id="SM00181">
    <property type="entry name" value="EGF"/>
    <property type="match status" value="2"/>
</dbReference>
<dbReference type="FunFam" id="2.10.70.10:FF:000003">
    <property type="entry name" value="Versican core protein"/>
    <property type="match status" value="1"/>
</dbReference>
<feature type="disulfide bond" evidence="23">
    <location>
        <begin position="2973"/>
        <end position="3000"/>
    </location>
</feature>
<keyword evidence="15" id="KW-0373">Hyaluronic acid</keyword>
<feature type="compositionally biased region" description="Polar residues" evidence="25">
    <location>
        <begin position="1525"/>
        <end position="1540"/>
    </location>
</feature>
<dbReference type="Pfam" id="PF00059">
    <property type="entry name" value="Lectin_C"/>
    <property type="match status" value="1"/>
</dbReference>
<evidence type="ECO:0000256" key="23">
    <source>
        <dbReference type="PROSITE-ProRule" id="PRU00302"/>
    </source>
</evidence>
<dbReference type="FunFam" id="3.10.100.10:FF:000011">
    <property type="entry name" value="Aggrecan core protein"/>
    <property type="match status" value="1"/>
</dbReference>
<feature type="compositionally biased region" description="Basic and acidic residues" evidence="25">
    <location>
        <begin position="471"/>
        <end position="480"/>
    </location>
</feature>
<feature type="region of interest" description="Disordered" evidence="25">
    <location>
        <begin position="1346"/>
        <end position="1376"/>
    </location>
</feature>
<evidence type="ECO:0000256" key="18">
    <source>
        <dbReference type="ARBA" id="ARBA00044099"/>
    </source>
</evidence>
<feature type="compositionally biased region" description="Polar residues" evidence="25">
    <location>
        <begin position="2110"/>
        <end position="2130"/>
    </location>
</feature>
<evidence type="ECO:0000256" key="6">
    <source>
        <dbReference type="ARBA" id="ARBA00022659"/>
    </source>
</evidence>
<accession>A0A9D3NA17</accession>
<evidence type="ECO:0000256" key="24">
    <source>
        <dbReference type="PROSITE-ProRule" id="PRU00323"/>
    </source>
</evidence>
<evidence type="ECO:0000256" key="21">
    <source>
        <dbReference type="ARBA" id="ARBA00044266"/>
    </source>
</evidence>
<feature type="compositionally biased region" description="Polar residues" evidence="25">
    <location>
        <begin position="1899"/>
        <end position="1908"/>
    </location>
</feature>
<dbReference type="InterPro" id="IPR001304">
    <property type="entry name" value="C-type_lectin-like"/>
</dbReference>
<dbReference type="InterPro" id="IPR035976">
    <property type="entry name" value="Sushi/SCR/CCP_sf"/>
</dbReference>
<dbReference type="PROSITE" id="PS01186">
    <property type="entry name" value="EGF_2"/>
    <property type="match status" value="1"/>
</dbReference>
<feature type="compositionally biased region" description="Polar residues" evidence="25">
    <location>
        <begin position="1349"/>
        <end position="1376"/>
    </location>
</feature>
<evidence type="ECO:0000259" key="28">
    <source>
        <dbReference type="PROSITE" id="PS50041"/>
    </source>
</evidence>
<keyword evidence="11" id="KW-0654">Proteoglycan</keyword>
<dbReference type="PROSITE" id="PS50963">
    <property type="entry name" value="LINK_2"/>
    <property type="match status" value="2"/>
</dbReference>
<evidence type="ECO:0000256" key="2">
    <source>
        <dbReference type="ARBA" id="ARBA00004593"/>
    </source>
</evidence>
<evidence type="ECO:0000259" key="31">
    <source>
        <dbReference type="PROSITE" id="PS50963"/>
    </source>
</evidence>
<dbReference type="GO" id="GO:0007417">
    <property type="term" value="P:central nervous system development"/>
    <property type="evidence" value="ECO:0007669"/>
    <property type="project" value="TreeGrafter"/>
</dbReference>
<feature type="chain" id="PRO_5038972851" description="Versican core protein" evidence="26">
    <location>
        <begin position="21"/>
        <end position="3049"/>
    </location>
</feature>
<feature type="compositionally biased region" description="Polar residues" evidence="25">
    <location>
        <begin position="1105"/>
        <end position="1125"/>
    </location>
</feature>
<feature type="region of interest" description="Disordered" evidence="25">
    <location>
        <begin position="1817"/>
        <end position="1836"/>
    </location>
</feature>
<feature type="disulfide bond" evidence="24">
    <location>
        <begin position="193"/>
        <end position="214"/>
    </location>
</feature>
<evidence type="ECO:0000256" key="9">
    <source>
        <dbReference type="ARBA" id="ARBA00022737"/>
    </source>
</evidence>
<keyword evidence="4" id="KW-0272">Extracellular matrix</keyword>
<evidence type="ECO:0000256" key="11">
    <source>
        <dbReference type="ARBA" id="ARBA00022974"/>
    </source>
</evidence>
<dbReference type="InterPro" id="IPR033987">
    <property type="entry name" value="CSPG_CTLD"/>
</dbReference>
<feature type="region of interest" description="Disordered" evidence="25">
    <location>
        <begin position="463"/>
        <end position="488"/>
    </location>
</feature>
<dbReference type="EMBL" id="JAHKSW010000022">
    <property type="protein sequence ID" value="KAG7318355.1"/>
    <property type="molecule type" value="Genomic_DNA"/>
</dbReference>
<dbReference type="GO" id="GO:0005886">
    <property type="term" value="C:plasma membrane"/>
    <property type="evidence" value="ECO:0007669"/>
    <property type="project" value="UniProtKB-ARBA"/>
</dbReference>
<evidence type="ECO:0000256" key="14">
    <source>
        <dbReference type="ARBA" id="ARBA00023273"/>
    </source>
</evidence>
<dbReference type="InterPro" id="IPR000742">
    <property type="entry name" value="EGF"/>
</dbReference>
<dbReference type="PROSITE" id="PS00022">
    <property type="entry name" value="EGF_1"/>
    <property type="match status" value="2"/>
</dbReference>
<dbReference type="InterPro" id="IPR036179">
    <property type="entry name" value="Ig-like_dom_sf"/>
</dbReference>
<feature type="domain" description="Link" evidence="31">
    <location>
        <begin position="247"/>
        <end position="344"/>
    </location>
</feature>
<comment type="caution">
    <text evidence="22">Lacks conserved residue(s) required for the propagation of feature annotation.</text>
</comment>
<dbReference type="GO" id="GO:0007155">
    <property type="term" value="P:cell adhesion"/>
    <property type="evidence" value="ECO:0007669"/>
    <property type="project" value="InterPro"/>
</dbReference>